<dbReference type="PANTHER" id="PTHR11795">
    <property type="entry name" value="BRANCHED-CHAIN AMINO ACID TRANSPORT SYSTEM PERMEASE PROTEIN LIVH"/>
    <property type="match status" value="1"/>
</dbReference>
<evidence type="ECO:0000256" key="10">
    <source>
        <dbReference type="SAM" id="Phobius"/>
    </source>
</evidence>
<dbReference type="GO" id="GO:0015808">
    <property type="term" value="P:L-alanine transport"/>
    <property type="evidence" value="ECO:0007669"/>
    <property type="project" value="TreeGrafter"/>
</dbReference>
<dbReference type="GO" id="GO:0042941">
    <property type="term" value="P:D-alanine transmembrane transport"/>
    <property type="evidence" value="ECO:0007669"/>
    <property type="project" value="TreeGrafter"/>
</dbReference>
<accession>A0A2W5R0X9</accession>
<feature type="transmembrane region" description="Helical" evidence="10">
    <location>
        <begin position="90"/>
        <end position="110"/>
    </location>
</feature>
<feature type="transmembrane region" description="Helical" evidence="10">
    <location>
        <begin position="122"/>
        <end position="141"/>
    </location>
</feature>
<feature type="transmembrane region" description="Helical" evidence="10">
    <location>
        <begin position="193"/>
        <end position="220"/>
    </location>
</feature>
<organism evidence="11 12">
    <name type="scientific">Ancylobacter novellus</name>
    <name type="common">Thiobacillus novellus</name>
    <dbReference type="NCBI Taxonomy" id="921"/>
    <lineage>
        <taxon>Bacteria</taxon>
        <taxon>Pseudomonadati</taxon>
        <taxon>Pseudomonadota</taxon>
        <taxon>Alphaproteobacteria</taxon>
        <taxon>Hyphomicrobiales</taxon>
        <taxon>Xanthobacteraceae</taxon>
        <taxon>Ancylobacter</taxon>
    </lineage>
</organism>
<dbReference type="InterPro" id="IPR052157">
    <property type="entry name" value="BCAA_transport_permease"/>
</dbReference>
<comment type="subcellular location">
    <subcellularLocation>
        <location evidence="1">Cell membrane</location>
        <topology evidence="1">Multi-pass membrane protein</topology>
    </subcellularLocation>
</comment>
<dbReference type="Pfam" id="PF02653">
    <property type="entry name" value="BPD_transp_2"/>
    <property type="match status" value="1"/>
</dbReference>
<feature type="transmembrane region" description="Helical" evidence="10">
    <location>
        <begin position="295"/>
        <end position="318"/>
    </location>
</feature>
<dbReference type="InterPro" id="IPR001851">
    <property type="entry name" value="ABC_transp_permease"/>
</dbReference>
<evidence type="ECO:0000256" key="6">
    <source>
        <dbReference type="ARBA" id="ARBA00022970"/>
    </source>
</evidence>
<evidence type="ECO:0000256" key="7">
    <source>
        <dbReference type="ARBA" id="ARBA00022989"/>
    </source>
</evidence>
<name>A0A2W5R0X9_ANCNO</name>
<keyword evidence="7 10" id="KW-1133">Transmembrane helix</keyword>
<dbReference type="GO" id="GO:1903806">
    <property type="term" value="P:L-isoleucine import across plasma membrane"/>
    <property type="evidence" value="ECO:0007669"/>
    <property type="project" value="TreeGrafter"/>
</dbReference>
<evidence type="ECO:0000313" key="11">
    <source>
        <dbReference type="EMBL" id="PZQ84471.1"/>
    </source>
</evidence>
<comment type="similarity">
    <text evidence="9">Belongs to the binding-protein-dependent transport system permease family. LivHM subfamily.</text>
</comment>
<evidence type="ECO:0000256" key="4">
    <source>
        <dbReference type="ARBA" id="ARBA00022519"/>
    </source>
</evidence>
<protein>
    <submittedName>
        <fullName evidence="11">Branched-chain amino acid ABC transporter permease</fullName>
    </submittedName>
</protein>
<feature type="transmembrane region" description="Helical" evidence="10">
    <location>
        <begin position="241"/>
        <end position="263"/>
    </location>
</feature>
<feature type="transmembrane region" description="Helical" evidence="10">
    <location>
        <begin position="57"/>
        <end position="78"/>
    </location>
</feature>
<evidence type="ECO:0000256" key="9">
    <source>
        <dbReference type="ARBA" id="ARBA00037998"/>
    </source>
</evidence>
<evidence type="ECO:0000313" key="12">
    <source>
        <dbReference type="Proteomes" id="UP000248887"/>
    </source>
</evidence>
<sequence length="365" mass="37598">MSDVPRSATEPGAFSEWLRRSTWVDHVLLAIRISVAALVLVGLAGGLTAGTYSAADFVSFAMFGLTIGSIYALIALGYTMVYGILRMINFAHGDVMMIGSFAGLFAAGALNDVGLLNALPLLALPLVLAAGMAGGATMSLVIERIAYRPFLHVRSLAPLICAIGMSFVLQYAARGLFGTRNRAYPGFGWMEGTVSLFGLIVPIPQIVAFVAALIVLAGLLALVKLSPLGKAMRAVAEDRDAAALVGINVGAVIVATFAIGGAMAGVAGVLYALVFKQITVFMGFALGIKGFAAAILGGIGNLGGALLGGLVLGLAEALGPALVLEGFGLPAPYQLKDVIGYGMLVMILIFRPQGLLGERLASKRA</sequence>
<gene>
    <name evidence="11" type="ORF">DI549_04690</name>
</gene>
<dbReference type="AlphaFoldDB" id="A0A2W5R0X9"/>
<evidence type="ECO:0000256" key="5">
    <source>
        <dbReference type="ARBA" id="ARBA00022692"/>
    </source>
</evidence>
<dbReference type="PANTHER" id="PTHR11795:SF371">
    <property type="entry name" value="HIGH-AFFINITY BRANCHED-CHAIN AMINO ACID TRANSPORT SYSTEM PERMEASE PROTEIN LIVH"/>
    <property type="match status" value="1"/>
</dbReference>
<dbReference type="GO" id="GO:0015192">
    <property type="term" value="F:L-phenylalanine transmembrane transporter activity"/>
    <property type="evidence" value="ECO:0007669"/>
    <property type="project" value="TreeGrafter"/>
</dbReference>
<reference evidence="11 12" key="1">
    <citation type="submission" date="2017-08" db="EMBL/GenBank/DDBJ databases">
        <title>Infants hospitalized years apart are colonized by the same room-sourced microbial strains.</title>
        <authorList>
            <person name="Brooks B."/>
            <person name="Olm M.R."/>
            <person name="Firek B.A."/>
            <person name="Baker R."/>
            <person name="Thomas B.C."/>
            <person name="Morowitz M.J."/>
            <person name="Banfield J.F."/>
        </authorList>
    </citation>
    <scope>NUCLEOTIDE SEQUENCE [LARGE SCALE GENOMIC DNA]</scope>
    <source>
        <strain evidence="11">S2_005_001_R2_27</strain>
    </source>
</reference>
<feature type="transmembrane region" description="Helical" evidence="10">
    <location>
        <begin position="27"/>
        <end position="45"/>
    </location>
</feature>
<dbReference type="GO" id="GO:0015190">
    <property type="term" value="F:L-leucine transmembrane transporter activity"/>
    <property type="evidence" value="ECO:0007669"/>
    <property type="project" value="TreeGrafter"/>
</dbReference>
<comment type="caution">
    <text evidence="11">The sequence shown here is derived from an EMBL/GenBank/DDBJ whole genome shotgun (WGS) entry which is preliminary data.</text>
</comment>
<keyword evidence="8 10" id="KW-0472">Membrane</keyword>
<dbReference type="Proteomes" id="UP000248887">
    <property type="component" value="Unassembled WGS sequence"/>
</dbReference>
<evidence type="ECO:0000256" key="1">
    <source>
        <dbReference type="ARBA" id="ARBA00004651"/>
    </source>
</evidence>
<evidence type="ECO:0000256" key="8">
    <source>
        <dbReference type="ARBA" id="ARBA00023136"/>
    </source>
</evidence>
<dbReference type="GO" id="GO:0005886">
    <property type="term" value="C:plasma membrane"/>
    <property type="evidence" value="ECO:0007669"/>
    <property type="project" value="UniProtKB-SubCell"/>
</dbReference>
<dbReference type="CDD" id="cd06582">
    <property type="entry name" value="TM_PBP1_LivH_like"/>
    <property type="match status" value="1"/>
</dbReference>
<dbReference type="GO" id="GO:0015188">
    <property type="term" value="F:L-isoleucine transmembrane transporter activity"/>
    <property type="evidence" value="ECO:0007669"/>
    <property type="project" value="TreeGrafter"/>
</dbReference>
<feature type="transmembrane region" description="Helical" evidence="10">
    <location>
        <begin position="153"/>
        <end position="173"/>
    </location>
</feature>
<keyword evidence="2" id="KW-0813">Transport</keyword>
<feature type="transmembrane region" description="Helical" evidence="10">
    <location>
        <begin position="338"/>
        <end position="356"/>
    </location>
</feature>
<keyword evidence="6" id="KW-0029">Amino-acid transport</keyword>
<evidence type="ECO:0000256" key="2">
    <source>
        <dbReference type="ARBA" id="ARBA00022448"/>
    </source>
</evidence>
<keyword evidence="4" id="KW-0997">Cell inner membrane</keyword>
<dbReference type="GO" id="GO:0005304">
    <property type="term" value="F:L-valine transmembrane transporter activity"/>
    <property type="evidence" value="ECO:0007669"/>
    <property type="project" value="TreeGrafter"/>
</dbReference>
<keyword evidence="5 10" id="KW-0812">Transmembrane</keyword>
<dbReference type="EMBL" id="QFQD01000009">
    <property type="protein sequence ID" value="PZQ84471.1"/>
    <property type="molecule type" value="Genomic_DNA"/>
</dbReference>
<proteinExistence type="inferred from homology"/>
<keyword evidence="3" id="KW-1003">Cell membrane</keyword>
<evidence type="ECO:0000256" key="3">
    <source>
        <dbReference type="ARBA" id="ARBA00022475"/>
    </source>
</evidence>